<dbReference type="OrthoDB" id="7869808at2"/>
<gene>
    <name evidence="7" type="ORF">ROH8110_00100</name>
</gene>
<accession>A0A1X6Y5K7</accession>
<evidence type="ECO:0000256" key="2">
    <source>
        <dbReference type="ARBA" id="ARBA00022475"/>
    </source>
</evidence>
<dbReference type="GO" id="GO:0005886">
    <property type="term" value="C:plasma membrane"/>
    <property type="evidence" value="ECO:0007669"/>
    <property type="project" value="UniProtKB-SubCell"/>
</dbReference>
<keyword evidence="2" id="KW-1003">Cell membrane</keyword>
<evidence type="ECO:0000313" key="8">
    <source>
        <dbReference type="Proteomes" id="UP000193207"/>
    </source>
</evidence>
<dbReference type="Pfam" id="PF03706">
    <property type="entry name" value="LPG_synthase_TM"/>
    <property type="match status" value="1"/>
</dbReference>
<feature type="transmembrane region" description="Helical" evidence="6">
    <location>
        <begin position="38"/>
        <end position="56"/>
    </location>
</feature>
<feature type="transmembrane region" description="Helical" evidence="6">
    <location>
        <begin position="201"/>
        <end position="221"/>
    </location>
</feature>
<keyword evidence="5 6" id="KW-0472">Membrane</keyword>
<sequence length="309" mass="32385">MTSESARNLKAATVSLVLFAAVLWIALGQEIDFAQIRPVLLIPAVLAYSLVLICRAKIFRLLSSIGTQHPFSTWLSLSARHQLVFIISPSGAGDLAFPVLARKMIGLETLPAARLIAEARLRDVLAVLGIGCAGIAGTGHFPVPALVGMVLCFAALFWSDLSIRAANVLVRRFKRMRARAQAMHPPTEPETFASLSQRMHIFGLTLSLWVFACTGILAGFHAAGYPMSVAESFVMLAGLNVAGALAFSIAGFGVAEAGAAGVLVFLGTPLSVAAGIAIIARPLLLLSNCVASAVLELVACVLGARASAR</sequence>
<evidence type="ECO:0000256" key="4">
    <source>
        <dbReference type="ARBA" id="ARBA00022989"/>
    </source>
</evidence>
<feature type="transmembrane region" description="Helical" evidence="6">
    <location>
        <begin position="259"/>
        <end position="279"/>
    </location>
</feature>
<keyword evidence="3 6" id="KW-0812">Transmembrane</keyword>
<feature type="transmembrane region" description="Helical" evidence="6">
    <location>
        <begin position="233"/>
        <end position="252"/>
    </location>
</feature>
<dbReference type="InterPro" id="IPR022791">
    <property type="entry name" value="L-PG_synthase/AglD"/>
</dbReference>
<proteinExistence type="predicted"/>
<name>A0A1X6Y5K7_9RHOB</name>
<reference evidence="7 8" key="1">
    <citation type="submission" date="2017-03" db="EMBL/GenBank/DDBJ databases">
        <authorList>
            <person name="Afonso C.L."/>
            <person name="Miller P.J."/>
            <person name="Scott M.A."/>
            <person name="Spackman E."/>
            <person name="Goraichik I."/>
            <person name="Dimitrov K.M."/>
            <person name="Suarez D.L."/>
            <person name="Swayne D.E."/>
        </authorList>
    </citation>
    <scope>NUCLEOTIDE SEQUENCE [LARGE SCALE GENOMIC DNA]</scope>
    <source>
        <strain evidence="7 8">CECT 8110</strain>
    </source>
</reference>
<keyword evidence="8" id="KW-1185">Reference proteome</keyword>
<dbReference type="Proteomes" id="UP000193207">
    <property type="component" value="Unassembled WGS sequence"/>
</dbReference>
<feature type="transmembrane region" description="Helical" evidence="6">
    <location>
        <begin position="124"/>
        <end position="141"/>
    </location>
</feature>
<dbReference type="EMBL" id="FWFU01000001">
    <property type="protein sequence ID" value="SLN11395.1"/>
    <property type="molecule type" value="Genomic_DNA"/>
</dbReference>
<organism evidence="7 8">
    <name type="scientific">Roseovarius halotolerans</name>
    <dbReference type="NCBI Taxonomy" id="505353"/>
    <lineage>
        <taxon>Bacteria</taxon>
        <taxon>Pseudomonadati</taxon>
        <taxon>Pseudomonadota</taxon>
        <taxon>Alphaproteobacteria</taxon>
        <taxon>Rhodobacterales</taxon>
        <taxon>Roseobacteraceae</taxon>
        <taxon>Roseovarius</taxon>
    </lineage>
</organism>
<evidence type="ECO:0000256" key="1">
    <source>
        <dbReference type="ARBA" id="ARBA00004651"/>
    </source>
</evidence>
<keyword evidence="4 6" id="KW-1133">Transmembrane helix</keyword>
<dbReference type="AlphaFoldDB" id="A0A1X6Y5K7"/>
<evidence type="ECO:0000313" key="7">
    <source>
        <dbReference type="EMBL" id="SLN11395.1"/>
    </source>
</evidence>
<protein>
    <recommendedName>
        <fullName evidence="9">Lysylphosphatidylglycerol synthase TM region</fullName>
    </recommendedName>
</protein>
<comment type="subcellular location">
    <subcellularLocation>
        <location evidence="1">Cell membrane</location>
        <topology evidence="1">Multi-pass membrane protein</topology>
    </subcellularLocation>
</comment>
<feature type="transmembrane region" description="Helical" evidence="6">
    <location>
        <begin position="147"/>
        <end position="170"/>
    </location>
</feature>
<evidence type="ECO:0000256" key="6">
    <source>
        <dbReference type="SAM" id="Phobius"/>
    </source>
</evidence>
<evidence type="ECO:0000256" key="3">
    <source>
        <dbReference type="ARBA" id="ARBA00022692"/>
    </source>
</evidence>
<evidence type="ECO:0008006" key="9">
    <source>
        <dbReference type="Google" id="ProtNLM"/>
    </source>
</evidence>
<evidence type="ECO:0000256" key="5">
    <source>
        <dbReference type="ARBA" id="ARBA00023136"/>
    </source>
</evidence>
<dbReference type="RefSeq" id="WP_085815850.1">
    <property type="nucleotide sequence ID" value="NZ_FWFU01000001.1"/>
</dbReference>